<gene>
    <name evidence="6" type="ORF">DYL72_12260</name>
</gene>
<evidence type="ECO:0000256" key="4">
    <source>
        <dbReference type="ARBA" id="ARBA00023136"/>
    </source>
</evidence>
<proteinExistence type="predicted"/>
<feature type="transmembrane region" description="Helical" evidence="5">
    <location>
        <begin position="336"/>
        <end position="355"/>
    </location>
</feature>
<dbReference type="PANTHER" id="PTHR43424">
    <property type="entry name" value="LOCUS PUTATIVE PROTEIN 1-RELATED"/>
    <property type="match status" value="1"/>
</dbReference>
<name>A0A289GAE1_VIBAN</name>
<feature type="transmembrane region" description="Helical" evidence="5">
    <location>
        <begin position="78"/>
        <end position="101"/>
    </location>
</feature>
<feature type="transmembrane region" description="Helical" evidence="5">
    <location>
        <begin position="218"/>
        <end position="242"/>
    </location>
</feature>
<feature type="transmembrane region" description="Helical" evidence="5">
    <location>
        <begin position="172"/>
        <end position="197"/>
    </location>
</feature>
<dbReference type="GO" id="GO:0016020">
    <property type="term" value="C:membrane"/>
    <property type="evidence" value="ECO:0007669"/>
    <property type="project" value="UniProtKB-SubCell"/>
</dbReference>
<comment type="subcellular location">
    <subcellularLocation>
        <location evidence="1">Membrane</location>
        <topology evidence="1">Multi-pass membrane protein</topology>
    </subcellularLocation>
</comment>
<dbReference type="InterPro" id="IPR052556">
    <property type="entry name" value="PolySynth_Transporter"/>
</dbReference>
<evidence type="ECO:0000256" key="5">
    <source>
        <dbReference type="SAM" id="Phobius"/>
    </source>
</evidence>
<feature type="transmembrane region" description="Helical" evidence="5">
    <location>
        <begin position="144"/>
        <end position="166"/>
    </location>
</feature>
<evidence type="ECO:0000256" key="1">
    <source>
        <dbReference type="ARBA" id="ARBA00004141"/>
    </source>
</evidence>
<dbReference type="PANTHER" id="PTHR43424:SF1">
    <property type="entry name" value="LOCUS PUTATIVE PROTEIN 1-RELATED"/>
    <property type="match status" value="1"/>
</dbReference>
<dbReference type="AlphaFoldDB" id="A0A289GAE1"/>
<keyword evidence="2 5" id="KW-0812">Transmembrane</keyword>
<evidence type="ECO:0000313" key="6">
    <source>
        <dbReference type="EMBL" id="AZS25709.1"/>
    </source>
</evidence>
<dbReference type="Pfam" id="PF01943">
    <property type="entry name" value="Polysacc_synt"/>
    <property type="match status" value="1"/>
</dbReference>
<evidence type="ECO:0000256" key="2">
    <source>
        <dbReference type="ARBA" id="ARBA00022692"/>
    </source>
</evidence>
<feature type="transmembrane region" description="Helical" evidence="5">
    <location>
        <begin position="113"/>
        <end position="132"/>
    </location>
</feature>
<evidence type="ECO:0000313" key="7">
    <source>
        <dbReference type="Proteomes" id="UP000256923"/>
    </source>
</evidence>
<feature type="transmembrane region" description="Helical" evidence="5">
    <location>
        <begin position="48"/>
        <end position="66"/>
    </location>
</feature>
<dbReference type="Proteomes" id="UP000256923">
    <property type="component" value="Chromosome 1"/>
</dbReference>
<organism evidence="6 7">
    <name type="scientific">Vibrio anguillarum</name>
    <name type="common">Listonella anguillarum</name>
    <dbReference type="NCBI Taxonomy" id="55601"/>
    <lineage>
        <taxon>Bacteria</taxon>
        <taxon>Pseudomonadati</taxon>
        <taxon>Pseudomonadota</taxon>
        <taxon>Gammaproteobacteria</taxon>
        <taxon>Vibrionales</taxon>
        <taxon>Vibrionaceae</taxon>
        <taxon>Vibrio</taxon>
    </lineage>
</organism>
<dbReference type="EMBL" id="CP034672">
    <property type="protein sequence ID" value="AZS25709.1"/>
    <property type="molecule type" value="Genomic_DNA"/>
</dbReference>
<keyword evidence="4 5" id="KW-0472">Membrane</keyword>
<accession>A0A289GAE1</accession>
<feature type="transmembrane region" description="Helical" evidence="5">
    <location>
        <begin position="297"/>
        <end position="321"/>
    </location>
</feature>
<sequence length="442" mass="50881">MSKIYNLKKAAWYSVENITTIIFGLVSVVIVARIFGPENLGKLSMIQAISSVTLFLVVLGLDHIIIRDLTNDRKNITYISTVLTMQFIGFLIHMFAVYSILCYIYNGKIENDIIIITFLVLLSVYFSRATMLKLYFQSINKPEVIASSALVSRVIAILYMMFSVFSEFDYHWVIAFIPLQAFIQFILLLFSFTKINLWELDNFKFFNSGIAKKTLVEAMPLIASSILFPLFMQADILLISIIMSEKDVGIYSAASRLITQFVFLGNIITMTFYLALSNRINLSSPDEKKFIEGMFSMLFTISVFMSAIIFLFSEVIIYFLYGDKFHGADHVLEILAWKWVFILPAALYSRLLILYGLAKYEFIKSLIVAIISLSLNYLLIPKYGLFAAAYISLTSYFIADFLIYLFFRETRFIFYMGLSSVVLFFINPRENIKRINYTLSCR</sequence>
<keyword evidence="3 5" id="KW-1133">Transmembrane helix</keyword>
<feature type="transmembrane region" description="Helical" evidence="5">
    <location>
        <begin position="362"/>
        <end position="380"/>
    </location>
</feature>
<protein>
    <submittedName>
        <fullName evidence="6">Flippase</fullName>
    </submittedName>
</protein>
<feature type="transmembrane region" description="Helical" evidence="5">
    <location>
        <begin position="386"/>
        <end position="407"/>
    </location>
</feature>
<feature type="transmembrane region" description="Helical" evidence="5">
    <location>
        <begin position="12"/>
        <end position="36"/>
    </location>
</feature>
<dbReference type="CDD" id="cd13128">
    <property type="entry name" value="MATE_Wzx_like"/>
    <property type="match status" value="1"/>
</dbReference>
<feature type="transmembrane region" description="Helical" evidence="5">
    <location>
        <begin position="257"/>
        <end position="276"/>
    </location>
</feature>
<evidence type="ECO:0000256" key="3">
    <source>
        <dbReference type="ARBA" id="ARBA00022989"/>
    </source>
</evidence>
<dbReference type="RefSeq" id="WP_019281711.1">
    <property type="nucleotide sequence ID" value="NZ_CP023054.1"/>
</dbReference>
<reference evidence="6 7" key="1">
    <citation type="submission" date="2018-12" db="EMBL/GenBank/DDBJ databases">
        <title>Characterization and Draft Genome of Vibrio anguillarum J360 Marine Pathogen Isolated from an Outbreak in Lumpfish (Cyclopterus lumpus).</title>
        <authorList>
            <person name="Vasquez J.I."/>
            <person name="Cao T."/>
            <person name="Chakraborty S."/>
            <person name="Gnanagobal H."/>
            <person name="Wescot J."/>
            <person name="Boyce D."/>
            <person name="Santander J."/>
        </authorList>
    </citation>
    <scope>NUCLEOTIDE SEQUENCE [LARGE SCALE GENOMIC DNA]</scope>
    <source>
        <strain evidence="6 7">J360</strain>
    </source>
</reference>
<dbReference type="InterPro" id="IPR002797">
    <property type="entry name" value="Polysacc_synth"/>
</dbReference>